<dbReference type="InterPro" id="IPR013324">
    <property type="entry name" value="RNA_pol_sigma_r3/r4-like"/>
</dbReference>
<protein>
    <recommendedName>
        <fullName evidence="5">RNA polymerase sigma-70 ECF-like HTH domain-containing protein</fullName>
    </recommendedName>
</protein>
<dbReference type="Pfam" id="PF07638">
    <property type="entry name" value="Sigma70_ECF"/>
    <property type="match status" value="1"/>
</dbReference>
<dbReference type="GO" id="GO:0006352">
    <property type="term" value="P:DNA-templated transcription initiation"/>
    <property type="evidence" value="ECO:0007669"/>
    <property type="project" value="InterPro"/>
</dbReference>
<dbReference type="RefSeq" id="WP_152101306.1">
    <property type="nucleotide sequence ID" value="NZ_AP021861.1"/>
</dbReference>
<evidence type="ECO:0000313" key="7">
    <source>
        <dbReference type="Proteomes" id="UP000326837"/>
    </source>
</evidence>
<proteinExistence type="inferred from homology"/>
<keyword evidence="7" id="KW-1185">Reference proteome</keyword>
<dbReference type="AlphaFoldDB" id="A0A5K7XIW8"/>
<keyword evidence="2" id="KW-0805">Transcription regulation</keyword>
<sequence length="205" mass="22728">MDSAASDWQSKIAAAQGGDREALGEIFRVLRTSLQGMANGQMDAQLQVKVSTSDIVQETLIEAYRGLETFQGTSRGELLAWLHGILTHRILTANRRFRGAAKRNLECERSLTRSEGSQSLPLLAHELSSPSQHAAANEELAQLEIALRQLPARQEQVIRLRNELRLSFAEIAEMLDCSTDAAQKLWSRAISQLARKLNAHAKDRG</sequence>
<reference evidence="7" key="1">
    <citation type="submission" date="2019-10" db="EMBL/GenBank/DDBJ databases">
        <title>Lacipirellula parvula gen. nov., sp. nov., representing a lineage of planctomycetes widespread in freshwater anoxic habitats, and description of the family Lacipirellulaceae.</title>
        <authorList>
            <person name="Dedysh S.N."/>
            <person name="Kulichevskaya I.S."/>
            <person name="Beletsky A.V."/>
            <person name="Rakitin A.L."/>
            <person name="Mardanov A.V."/>
            <person name="Ivanova A.A."/>
            <person name="Saltykova V.X."/>
            <person name="Rijpstra W.I.C."/>
            <person name="Sinninghe Damste J.S."/>
            <person name="Ravin N.V."/>
        </authorList>
    </citation>
    <scope>NUCLEOTIDE SEQUENCE [LARGE SCALE GENOMIC DNA]</scope>
    <source>
        <strain evidence="7">PX69</strain>
    </source>
</reference>
<dbReference type="InterPro" id="IPR014284">
    <property type="entry name" value="RNA_pol_sigma-70_dom"/>
</dbReference>
<dbReference type="SUPFAM" id="SSF88659">
    <property type="entry name" value="Sigma3 and sigma4 domains of RNA polymerase sigma factors"/>
    <property type="match status" value="1"/>
</dbReference>
<dbReference type="SUPFAM" id="SSF88946">
    <property type="entry name" value="Sigma2 domain of RNA polymerase sigma factors"/>
    <property type="match status" value="1"/>
</dbReference>
<dbReference type="NCBIfam" id="TIGR02937">
    <property type="entry name" value="sigma70-ECF"/>
    <property type="match status" value="1"/>
</dbReference>
<comment type="similarity">
    <text evidence="1">Belongs to the sigma-70 factor family. ECF subfamily.</text>
</comment>
<evidence type="ECO:0000256" key="2">
    <source>
        <dbReference type="ARBA" id="ARBA00023015"/>
    </source>
</evidence>
<dbReference type="InterPro" id="IPR039425">
    <property type="entry name" value="RNA_pol_sigma-70-like"/>
</dbReference>
<dbReference type="InterPro" id="IPR036388">
    <property type="entry name" value="WH-like_DNA-bd_sf"/>
</dbReference>
<organism evidence="6 7">
    <name type="scientific">Lacipirellula parvula</name>
    <dbReference type="NCBI Taxonomy" id="2650471"/>
    <lineage>
        <taxon>Bacteria</taxon>
        <taxon>Pseudomonadati</taxon>
        <taxon>Planctomycetota</taxon>
        <taxon>Planctomycetia</taxon>
        <taxon>Pirellulales</taxon>
        <taxon>Lacipirellulaceae</taxon>
        <taxon>Lacipirellula</taxon>
    </lineage>
</organism>
<accession>A0A5K7XIW8</accession>
<evidence type="ECO:0000259" key="5">
    <source>
        <dbReference type="Pfam" id="PF07638"/>
    </source>
</evidence>
<dbReference type="PANTHER" id="PTHR43133">
    <property type="entry name" value="RNA POLYMERASE ECF-TYPE SIGMA FACTO"/>
    <property type="match status" value="1"/>
</dbReference>
<dbReference type="KEGG" id="lpav:PLANPX_5674"/>
<evidence type="ECO:0000313" key="6">
    <source>
        <dbReference type="EMBL" id="BBO36062.1"/>
    </source>
</evidence>
<dbReference type="GO" id="GO:0016987">
    <property type="term" value="F:sigma factor activity"/>
    <property type="evidence" value="ECO:0007669"/>
    <property type="project" value="UniProtKB-KW"/>
</dbReference>
<name>A0A5K7XIW8_9BACT</name>
<evidence type="ECO:0000256" key="3">
    <source>
        <dbReference type="ARBA" id="ARBA00023082"/>
    </source>
</evidence>
<dbReference type="InterPro" id="IPR013325">
    <property type="entry name" value="RNA_pol_sigma_r2"/>
</dbReference>
<dbReference type="PANTHER" id="PTHR43133:SF51">
    <property type="entry name" value="RNA POLYMERASE SIGMA FACTOR"/>
    <property type="match status" value="1"/>
</dbReference>
<dbReference type="EMBL" id="AP021861">
    <property type="protein sequence ID" value="BBO36062.1"/>
    <property type="molecule type" value="Genomic_DNA"/>
</dbReference>
<keyword evidence="4" id="KW-0804">Transcription</keyword>
<dbReference type="Proteomes" id="UP000326837">
    <property type="component" value="Chromosome"/>
</dbReference>
<evidence type="ECO:0000256" key="4">
    <source>
        <dbReference type="ARBA" id="ARBA00023163"/>
    </source>
</evidence>
<dbReference type="Gene3D" id="1.10.10.10">
    <property type="entry name" value="Winged helix-like DNA-binding domain superfamily/Winged helix DNA-binding domain"/>
    <property type="match status" value="1"/>
</dbReference>
<dbReference type="Gene3D" id="1.10.1740.10">
    <property type="match status" value="1"/>
</dbReference>
<dbReference type="InterPro" id="IPR053812">
    <property type="entry name" value="HTH_Sigma70_ECF-like"/>
</dbReference>
<keyword evidence="3" id="KW-0731">Sigma factor</keyword>
<evidence type="ECO:0000256" key="1">
    <source>
        <dbReference type="ARBA" id="ARBA00010641"/>
    </source>
</evidence>
<gene>
    <name evidence="6" type="ORF">PLANPX_5674</name>
</gene>
<feature type="domain" description="RNA polymerase sigma-70 ECF-like HTH" evidence="5">
    <location>
        <begin position="12"/>
        <end position="198"/>
    </location>
</feature>